<proteinExistence type="predicted"/>
<keyword evidence="5" id="KW-1185">Reference proteome</keyword>
<reference evidence="4 5" key="1">
    <citation type="submission" date="2022-11" db="EMBL/GenBank/DDBJ databases">
        <title>Haliovirga abyssi gen. nov., sp. nov., a mesophilic fermentative bacterium isolated from the Iheya North hydrothermal field and the proposal of Haliovirgaceae fam. nov.</title>
        <authorList>
            <person name="Miyazaki U."/>
            <person name="Tame A."/>
            <person name="Miyazaki J."/>
            <person name="Takai K."/>
            <person name="Sawayama S."/>
            <person name="Kitajima M."/>
            <person name="Okamoto A."/>
            <person name="Nakagawa S."/>
        </authorList>
    </citation>
    <scope>NUCLEOTIDE SEQUENCE [LARGE SCALE GENOMIC DNA]</scope>
    <source>
        <strain evidence="4 5">IC12</strain>
    </source>
</reference>
<accession>A0AAU9D8D5</accession>
<evidence type="ECO:0000259" key="3">
    <source>
        <dbReference type="PROSITE" id="PS50977"/>
    </source>
</evidence>
<dbReference type="Gene3D" id="1.10.357.10">
    <property type="entry name" value="Tetracycline Repressor, domain 2"/>
    <property type="match status" value="1"/>
</dbReference>
<keyword evidence="1 2" id="KW-0238">DNA-binding</keyword>
<evidence type="ECO:0000256" key="2">
    <source>
        <dbReference type="PROSITE-ProRule" id="PRU00335"/>
    </source>
</evidence>
<dbReference type="AlphaFoldDB" id="A0AAU9D8D5"/>
<evidence type="ECO:0000313" key="5">
    <source>
        <dbReference type="Proteomes" id="UP001321582"/>
    </source>
</evidence>
<feature type="DNA-binding region" description="H-T-H motif" evidence="2">
    <location>
        <begin position="26"/>
        <end position="45"/>
    </location>
</feature>
<sequence>MKITKKELLLNASEKLMSKKGYEKTTVEEITNEAGVAKGTFYIYFKSKEDVLFELLESRLVLYKEQFEKVRDKGVTLYEKILNLTIFNIEIAKKQSDFFMIYVREIFKAEENEFNNKLKKELFKLENSGSKLMIGIFEDAIKKGEIKIKYEERLEDIVSIFNFMRNHIIRKRFFIEKKNLTLEEVESEAKFLIDIYFNGIIEEVQ</sequence>
<name>A0AAU9D8D5_9FUSO</name>
<dbReference type="InterPro" id="IPR009057">
    <property type="entry name" value="Homeodomain-like_sf"/>
</dbReference>
<dbReference type="Gene3D" id="1.10.10.60">
    <property type="entry name" value="Homeodomain-like"/>
    <property type="match status" value="1"/>
</dbReference>
<evidence type="ECO:0000313" key="4">
    <source>
        <dbReference type="EMBL" id="BDU49510.1"/>
    </source>
</evidence>
<dbReference type="InterPro" id="IPR050624">
    <property type="entry name" value="HTH-type_Tx_Regulator"/>
</dbReference>
<dbReference type="Proteomes" id="UP001321582">
    <property type="component" value="Chromosome"/>
</dbReference>
<evidence type="ECO:0000256" key="1">
    <source>
        <dbReference type="ARBA" id="ARBA00023125"/>
    </source>
</evidence>
<gene>
    <name evidence="4" type="ORF">HLVA_00790</name>
</gene>
<dbReference type="PRINTS" id="PR00455">
    <property type="entry name" value="HTHTETR"/>
</dbReference>
<dbReference type="GO" id="GO:0003677">
    <property type="term" value="F:DNA binding"/>
    <property type="evidence" value="ECO:0007669"/>
    <property type="project" value="UniProtKB-UniRule"/>
</dbReference>
<dbReference type="InterPro" id="IPR023772">
    <property type="entry name" value="DNA-bd_HTH_TetR-type_CS"/>
</dbReference>
<dbReference type="RefSeq" id="WP_307904462.1">
    <property type="nucleotide sequence ID" value="NZ_AP027059.1"/>
</dbReference>
<dbReference type="PROSITE" id="PS01081">
    <property type="entry name" value="HTH_TETR_1"/>
    <property type="match status" value="1"/>
</dbReference>
<dbReference type="PROSITE" id="PS50977">
    <property type="entry name" value="HTH_TETR_2"/>
    <property type="match status" value="1"/>
</dbReference>
<dbReference type="Pfam" id="PF00440">
    <property type="entry name" value="TetR_N"/>
    <property type="match status" value="1"/>
</dbReference>
<protein>
    <recommendedName>
        <fullName evidence="3">HTH tetR-type domain-containing protein</fullName>
    </recommendedName>
</protein>
<dbReference type="SUPFAM" id="SSF46689">
    <property type="entry name" value="Homeodomain-like"/>
    <property type="match status" value="1"/>
</dbReference>
<feature type="domain" description="HTH tetR-type" evidence="3">
    <location>
        <begin position="3"/>
        <end position="63"/>
    </location>
</feature>
<dbReference type="InterPro" id="IPR001647">
    <property type="entry name" value="HTH_TetR"/>
</dbReference>
<organism evidence="4 5">
    <name type="scientific">Haliovirga abyssi</name>
    <dbReference type="NCBI Taxonomy" id="2996794"/>
    <lineage>
        <taxon>Bacteria</taxon>
        <taxon>Fusobacteriati</taxon>
        <taxon>Fusobacteriota</taxon>
        <taxon>Fusobacteriia</taxon>
        <taxon>Fusobacteriales</taxon>
        <taxon>Haliovirgaceae</taxon>
        <taxon>Haliovirga</taxon>
    </lineage>
</organism>
<dbReference type="PANTHER" id="PTHR43479">
    <property type="entry name" value="ACREF/ENVCD OPERON REPRESSOR-RELATED"/>
    <property type="match status" value="1"/>
</dbReference>
<dbReference type="KEGG" id="haby:HLVA_00790"/>
<dbReference type="PANTHER" id="PTHR43479:SF11">
    <property type="entry name" value="ACREF_ENVCD OPERON REPRESSOR-RELATED"/>
    <property type="match status" value="1"/>
</dbReference>
<dbReference type="EMBL" id="AP027059">
    <property type="protein sequence ID" value="BDU49510.1"/>
    <property type="molecule type" value="Genomic_DNA"/>
</dbReference>